<dbReference type="Proteomes" id="UP000309997">
    <property type="component" value="Unassembled WGS sequence"/>
</dbReference>
<gene>
    <name evidence="1" type="ORF">D5086_020945</name>
</gene>
<accession>A0ACC4BN67</accession>
<evidence type="ECO:0000313" key="2">
    <source>
        <dbReference type="Proteomes" id="UP000309997"/>
    </source>
</evidence>
<evidence type="ECO:0000313" key="1">
    <source>
        <dbReference type="EMBL" id="KAL3579441.1"/>
    </source>
</evidence>
<protein>
    <submittedName>
        <fullName evidence="1">Uncharacterized protein</fullName>
    </submittedName>
</protein>
<sequence length="66" mass="7569">MLNTNCLEEETFMSSRSRAQHRDDPISVGPPRLGFLSAEENDPKRSTKQKLESLASPLHYSFHEHD</sequence>
<name>A0ACC4BN67_POPAL</name>
<dbReference type="EMBL" id="RCHU02000010">
    <property type="protein sequence ID" value="KAL3579441.1"/>
    <property type="molecule type" value="Genomic_DNA"/>
</dbReference>
<organism evidence="1 2">
    <name type="scientific">Populus alba</name>
    <name type="common">White poplar</name>
    <dbReference type="NCBI Taxonomy" id="43335"/>
    <lineage>
        <taxon>Eukaryota</taxon>
        <taxon>Viridiplantae</taxon>
        <taxon>Streptophyta</taxon>
        <taxon>Embryophyta</taxon>
        <taxon>Tracheophyta</taxon>
        <taxon>Spermatophyta</taxon>
        <taxon>Magnoliopsida</taxon>
        <taxon>eudicotyledons</taxon>
        <taxon>Gunneridae</taxon>
        <taxon>Pentapetalae</taxon>
        <taxon>rosids</taxon>
        <taxon>fabids</taxon>
        <taxon>Malpighiales</taxon>
        <taxon>Salicaceae</taxon>
        <taxon>Saliceae</taxon>
        <taxon>Populus</taxon>
    </lineage>
</organism>
<reference evidence="1 2" key="1">
    <citation type="journal article" date="2024" name="Plant Biotechnol. J.">
        <title>Genome and CRISPR/Cas9 system of a widespread forest tree (Populus alba) in the world.</title>
        <authorList>
            <person name="Liu Y.J."/>
            <person name="Jiang P.F."/>
            <person name="Han X.M."/>
            <person name="Li X.Y."/>
            <person name="Wang H.M."/>
            <person name="Wang Y.J."/>
            <person name="Wang X.X."/>
            <person name="Zeng Q.Y."/>
        </authorList>
    </citation>
    <scope>NUCLEOTIDE SEQUENCE [LARGE SCALE GENOMIC DNA]</scope>
    <source>
        <strain evidence="2">cv. PAL-ZL1</strain>
    </source>
</reference>
<proteinExistence type="predicted"/>
<comment type="caution">
    <text evidence="1">The sequence shown here is derived from an EMBL/GenBank/DDBJ whole genome shotgun (WGS) entry which is preliminary data.</text>
</comment>
<keyword evidence="2" id="KW-1185">Reference proteome</keyword>